<keyword evidence="1" id="KW-1185">Reference proteome</keyword>
<organism evidence="1 2">
    <name type="scientific">Heterorhabditis bacteriophora</name>
    <name type="common">Entomopathogenic nematode worm</name>
    <dbReference type="NCBI Taxonomy" id="37862"/>
    <lineage>
        <taxon>Eukaryota</taxon>
        <taxon>Metazoa</taxon>
        <taxon>Ecdysozoa</taxon>
        <taxon>Nematoda</taxon>
        <taxon>Chromadorea</taxon>
        <taxon>Rhabditida</taxon>
        <taxon>Rhabditina</taxon>
        <taxon>Rhabditomorpha</taxon>
        <taxon>Strongyloidea</taxon>
        <taxon>Heterorhabditidae</taxon>
        <taxon>Heterorhabditis</taxon>
    </lineage>
</organism>
<accession>A0A1I7X3U3</accession>
<sequence>MLQQHSCVVGTRREFSVEYAVFGGSSYSNYFVRFDYQVVLRNIRYKIEKLTSGLFAYGKYVDRECLYRESCSLLFFKIDHIAKSIAFRSSEFDGQMSLP</sequence>
<reference evidence="2" key="1">
    <citation type="submission" date="2016-11" db="UniProtKB">
        <authorList>
            <consortium name="WormBaseParasite"/>
        </authorList>
    </citation>
    <scope>IDENTIFICATION</scope>
</reference>
<dbReference type="AlphaFoldDB" id="A0A1I7X3U3"/>
<evidence type="ECO:0000313" key="2">
    <source>
        <dbReference type="WBParaSite" id="Hba_12044"/>
    </source>
</evidence>
<name>A0A1I7X3U3_HETBA</name>
<dbReference type="Proteomes" id="UP000095283">
    <property type="component" value="Unplaced"/>
</dbReference>
<evidence type="ECO:0000313" key="1">
    <source>
        <dbReference type="Proteomes" id="UP000095283"/>
    </source>
</evidence>
<dbReference type="WBParaSite" id="Hba_12044">
    <property type="protein sequence ID" value="Hba_12044"/>
    <property type="gene ID" value="Hba_12044"/>
</dbReference>
<protein>
    <submittedName>
        <fullName evidence="2">Uncharacterized protein</fullName>
    </submittedName>
</protein>
<proteinExistence type="predicted"/>